<organism evidence="7 8">
    <name type="scientific">Streptomyces arboris</name>
    <dbReference type="NCBI Taxonomy" id="2600619"/>
    <lineage>
        <taxon>Bacteria</taxon>
        <taxon>Bacillati</taxon>
        <taxon>Actinomycetota</taxon>
        <taxon>Actinomycetes</taxon>
        <taxon>Kitasatosporales</taxon>
        <taxon>Streptomycetaceae</taxon>
        <taxon>Streptomyces</taxon>
    </lineage>
</organism>
<dbReference type="EMBL" id="VYUA01000046">
    <property type="protein sequence ID" value="KAB2588571.1"/>
    <property type="molecule type" value="Genomic_DNA"/>
</dbReference>
<proteinExistence type="inferred from homology"/>
<evidence type="ECO:0000256" key="1">
    <source>
        <dbReference type="ARBA" id="ARBA00006432"/>
    </source>
</evidence>
<dbReference type="GO" id="GO:0070566">
    <property type="term" value="F:adenylyltransferase activity"/>
    <property type="evidence" value="ECO:0007669"/>
    <property type="project" value="TreeGrafter"/>
</dbReference>
<reference evidence="7 8" key="1">
    <citation type="submission" date="2019-09" db="EMBL/GenBank/DDBJ databases">
        <authorList>
            <person name="Liu P."/>
        </authorList>
    </citation>
    <scope>NUCLEOTIDE SEQUENCE [LARGE SCALE GENOMIC DNA]</scope>
    <source>
        <strain evidence="7 8">TRM68085</strain>
    </source>
</reference>
<dbReference type="CDD" id="cd05931">
    <property type="entry name" value="FAAL"/>
    <property type="match status" value="1"/>
</dbReference>
<accession>A0A5N5EFT5</accession>
<dbReference type="Pfam" id="PF00501">
    <property type="entry name" value="AMP-binding"/>
    <property type="match status" value="1"/>
</dbReference>
<feature type="domain" description="AMP-dependent synthetase/ligase" evidence="5">
    <location>
        <begin position="51"/>
        <end position="435"/>
    </location>
</feature>
<keyword evidence="8" id="KW-1185">Reference proteome</keyword>
<keyword evidence="4" id="KW-0443">Lipid metabolism</keyword>
<dbReference type="GO" id="GO:0071766">
    <property type="term" value="P:Actinobacterium-type cell wall biogenesis"/>
    <property type="evidence" value="ECO:0007669"/>
    <property type="project" value="UniProtKB-ARBA"/>
</dbReference>
<evidence type="ECO:0000259" key="6">
    <source>
        <dbReference type="Pfam" id="PF23024"/>
    </source>
</evidence>
<evidence type="ECO:0000259" key="5">
    <source>
        <dbReference type="Pfam" id="PF00501"/>
    </source>
</evidence>
<comment type="similarity">
    <text evidence="1">Belongs to the ATP-dependent AMP-binding enzyme family.</text>
</comment>
<dbReference type="Pfam" id="PF23024">
    <property type="entry name" value="AMP-dom_DIP2-like"/>
    <property type="match status" value="1"/>
</dbReference>
<evidence type="ECO:0000313" key="7">
    <source>
        <dbReference type="EMBL" id="KAB2588571.1"/>
    </source>
</evidence>
<keyword evidence="2 7" id="KW-0436">Ligase</keyword>
<dbReference type="Gene3D" id="3.40.50.12780">
    <property type="entry name" value="N-terminal domain of ligase-like"/>
    <property type="match status" value="1"/>
</dbReference>
<dbReference type="InterPro" id="IPR045851">
    <property type="entry name" value="AMP-bd_C_sf"/>
</dbReference>
<evidence type="ECO:0000313" key="8">
    <source>
        <dbReference type="Proteomes" id="UP000326907"/>
    </source>
</evidence>
<feature type="domain" description="AMP-binding enzyme C-terminal" evidence="6">
    <location>
        <begin position="471"/>
        <end position="578"/>
    </location>
</feature>
<dbReference type="GO" id="GO:0005886">
    <property type="term" value="C:plasma membrane"/>
    <property type="evidence" value="ECO:0007669"/>
    <property type="project" value="TreeGrafter"/>
</dbReference>
<evidence type="ECO:0000256" key="3">
    <source>
        <dbReference type="ARBA" id="ARBA00022832"/>
    </source>
</evidence>
<dbReference type="FunFam" id="3.40.50.12780:FF:000013">
    <property type="entry name" value="Long-chain-fatty-acid--AMP ligase FadD32"/>
    <property type="match status" value="1"/>
</dbReference>
<keyword evidence="3" id="KW-0276">Fatty acid metabolism</keyword>
<dbReference type="PANTHER" id="PTHR22754">
    <property type="entry name" value="DISCO-INTERACTING PROTEIN 2 DIP2 -RELATED"/>
    <property type="match status" value="1"/>
</dbReference>
<dbReference type="RefSeq" id="WP_151513362.1">
    <property type="nucleotide sequence ID" value="NZ_JBMVCA010000014.1"/>
</dbReference>
<evidence type="ECO:0000256" key="2">
    <source>
        <dbReference type="ARBA" id="ARBA00022598"/>
    </source>
</evidence>
<dbReference type="SUPFAM" id="SSF56801">
    <property type="entry name" value="Acetyl-CoA synthetase-like"/>
    <property type="match status" value="1"/>
</dbReference>
<dbReference type="Gene3D" id="3.30.300.30">
    <property type="match status" value="1"/>
</dbReference>
<protein>
    <submittedName>
        <fullName evidence="7">Fatty acyl-AMP ligase</fullName>
    </submittedName>
</protein>
<name>A0A5N5EFT5_9ACTN</name>
<comment type="caution">
    <text evidence="7">The sequence shown here is derived from an EMBL/GenBank/DDBJ whole genome shotgun (WGS) entry which is preliminary data.</text>
</comment>
<sequence length="582" mass="62394">MTTDVPARTVPDGMLLPFGDEEPVRLEFLADSVARLAEEAAERPALTVLDRRKVPGVAGRQETVTTLSYRELHDRARAVAAELNQVCPPGERAAVLCRHDEHYIVAFLACLYARVVAVPLYAPELFRSQTRLRSVVQDSAPLCVLTTSHTDADVRAALAEAGWKGDRVLLVDTAPTGEAPELDVPAARPEDVAYLQYTSGSTGSPSGVRVTHANLAAAAYQMRARFMPARTAVSWVPFFHDMGLICGIAAPLSAGLHMVHLSPMGFLHNPYRWLRAISDHRAEWTVTPNFGMAHCVQRISPEEAAGLDLSSLEALAIGGEPVHARSVEAFVAAFGTSGLNASVPVPCYGLAEATLSVAMTPAGEGAVSRHFDRAALAAGEVVPSPPGPDATTLVSSGRPVAGAAIRIVDPETGQDVTGRVGEILVAGPNVTDGYWNRPGSTARTFADGRLHTRDWGFFHEDLLFVVGRIDDVIIVRGRNHFPEDIEQTVEGAAPVSATAIAMEGAEEQRVVVLAETEAAMLNLPETDRSALKERVRQAVSRHHGLAVSDLVLLRRGVLPRTTSGKIQRRLARERYAAGEFGG</sequence>
<dbReference type="AlphaFoldDB" id="A0A5N5EFT5"/>
<dbReference type="GO" id="GO:0006633">
    <property type="term" value="P:fatty acid biosynthetic process"/>
    <property type="evidence" value="ECO:0007669"/>
    <property type="project" value="TreeGrafter"/>
</dbReference>
<dbReference type="InterPro" id="IPR025110">
    <property type="entry name" value="AMP-bd_C"/>
</dbReference>
<dbReference type="InterPro" id="IPR042099">
    <property type="entry name" value="ANL_N_sf"/>
</dbReference>
<dbReference type="Proteomes" id="UP000326907">
    <property type="component" value="Unassembled WGS sequence"/>
</dbReference>
<dbReference type="PANTHER" id="PTHR22754:SF32">
    <property type="entry name" value="DISCO-INTERACTING PROTEIN 2"/>
    <property type="match status" value="1"/>
</dbReference>
<dbReference type="InterPro" id="IPR000873">
    <property type="entry name" value="AMP-dep_synth/lig_dom"/>
</dbReference>
<dbReference type="GO" id="GO:0016874">
    <property type="term" value="F:ligase activity"/>
    <property type="evidence" value="ECO:0007669"/>
    <property type="project" value="UniProtKB-KW"/>
</dbReference>
<evidence type="ECO:0000256" key="4">
    <source>
        <dbReference type="ARBA" id="ARBA00023098"/>
    </source>
</evidence>
<dbReference type="InterPro" id="IPR040097">
    <property type="entry name" value="FAAL/FAAC"/>
</dbReference>
<gene>
    <name evidence="7" type="ORF">F5983_31800</name>
</gene>